<reference evidence="6 7" key="1">
    <citation type="submission" date="2019-07" db="EMBL/GenBank/DDBJ databases">
        <title>Thalassofilum flectens gen. nov., sp. nov., a novel moderate thermophilic anaerobe from a shallow sea hot spring in Kunashir Island (Russia), representing a new family in the order Bacteroidales, and proposal of Thalassofilacea fam. nov.</title>
        <authorList>
            <person name="Kochetkova T.V."/>
            <person name="Podosokorskaya O.A."/>
            <person name="Novikov A."/>
            <person name="Elcheninov A.G."/>
            <person name="Toshchakov S.V."/>
            <person name="Kublanov I.V."/>
        </authorList>
    </citation>
    <scope>NUCLEOTIDE SEQUENCE [LARGE SCALE GENOMIC DNA]</scope>
    <source>
        <strain evidence="6 7">38-H</strain>
    </source>
</reference>
<evidence type="ECO:0000259" key="5">
    <source>
        <dbReference type="Pfam" id="PF01814"/>
    </source>
</evidence>
<dbReference type="EMBL" id="CP041345">
    <property type="protein sequence ID" value="QKG79768.1"/>
    <property type="molecule type" value="Genomic_DNA"/>
</dbReference>
<keyword evidence="7" id="KW-1185">Reference proteome</keyword>
<evidence type="ECO:0000256" key="2">
    <source>
        <dbReference type="ARBA" id="ARBA00022490"/>
    </source>
</evidence>
<sequence length="226" mass="26773">MNFESRTLMADLVFSSYNLLPVLNRFGIRLGFRDQTVEDICLQKGINKDFFLAIVNTYVDPSYLPSSGLLEFNPLLIVDYLKRTHQYYISYSIPRIERMLDKLVNSGKSEKMQLISKFYKEYVDEFFIHIKDEEDNLFPYVEQLVHNEYDNHYKISTFEKVHTSLDEKISDLRNLIVKFLQEDYDDNACNEFLIALHNFEDDLKDHARIEDLILVPIVKKMESKLS</sequence>
<proteinExistence type="predicted"/>
<organism evidence="6 7">
    <name type="scientific">Tenuifilum thalassicum</name>
    <dbReference type="NCBI Taxonomy" id="2590900"/>
    <lineage>
        <taxon>Bacteria</taxon>
        <taxon>Pseudomonadati</taxon>
        <taxon>Bacteroidota</taxon>
        <taxon>Bacteroidia</taxon>
        <taxon>Bacteroidales</taxon>
        <taxon>Tenuifilaceae</taxon>
        <taxon>Tenuifilum</taxon>
    </lineage>
</organism>
<dbReference type="GO" id="GO:0046872">
    <property type="term" value="F:metal ion binding"/>
    <property type="evidence" value="ECO:0007669"/>
    <property type="project" value="UniProtKB-KW"/>
</dbReference>
<evidence type="ECO:0000256" key="4">
    <source>
        <dbReference type="ARBA" id="ARBA00023004"/>
    </source>
</evidence>
<dbReference type="Pfam" id="PF01814">
    <property type="entry name" value="Hemerythrin"/>
    <property type="match status" value="1"/>
</dbReference>
<dbReference type="GO" id="GO:0005737">
    <property type="term" value="C:cytoplasm"/>
    <property type="evidence" value="ECO:0007669"/>
    <property type="project" value="UniProtKB-SubCell"/>
</dbReference>
<name>A0A7D3XVA8_9BACT</name>
<keyword evidence="3" id="KW-0479">Metal-binding</keyword>
<dbReference type="PANTHER" id="PTHR36438">
    <property type="entry name" value="IRON-SULFUR CLUSTER REPAIR PROTEIN YTFE"/>
    <property type="match status" value="1"/>
</dbReference>
<dbReference type="RefSeq" id="WP_173073853.1">
    <property type="nucleotide sequence ID" value="NZ_CP041345.1"/>
</dbReference>
<dbReference type="Proteomes" id="UP000500961">
    <property type="component" value="Chromosome"/>
</dbReference>
<dbReference type="PANTHER" id="PTHR36438:SF1">
    <property type="entry name" value="IRON-SULFUR CLUSTER REPAIR PROTEIN YTFE"/>
    <property type="match status" value="1"/>
</dbReference>
<dbReference type="KEGG" id="ttz:FHG85_05665"/>
<keyword evidence="2" id="KW-0963">Cytoplasm</keyword>
<gene>
    <name evidence="6" type="ORF">FHG85_05665</name>
</gene>
<protein>
    <recommendedName>
        <fullName evidence="5">Hemerythrin-like domain-containing protein</fullName>
    </recommendedName>
</protein>
<comment type="subcellular location">
    <subcellularLocation>
        <location evidence="1">Cytoplasm</location>
    </subcellularLocation>
</comment>
<keyword evidence="4" id="KW-0408">Iron</keyword>
<dbReference type="AlphaFoldDB" id="A0A7D3XVA8"/>
<dbReference type="Gene3D" id="1.20.120.520">
    <property type="entry name" value="nmb1532 protein domain like"/>
    <property type="match status" value="1"/>
</dbReference>
<evidence type="ECO:0000256" key="1">
    <source>
        <dbReference type="ARBA" id="ARBA00004496"/>
    </source>
</evidence>
<accession>A0A7D3XVA8</accession>
<evidence type="ECO:0000256" key="3">
    <source>
        <dbReference type="ARBA" id="ARBA00022723"/>
    </source>
</evidence>
<evidence type="ECO:0000313" key="6">
    <source>
        <dbReference type="EMBL" id="QKG79768.1"/>
    </source>
</evidence>
<dbReference type="InterPro" id="IPR019903">
    <property type="entry name" value="RIC_family"/>
</dbReference>
<feature type="domain" description="Hemerythrin-like" evidence="5">
    <location>
        <begin position="77"/>
        <end position="217"/>
    </location>
</feature>
<dbReference type="InterPro" id="IPR012312">
    <property type="entry name" value="Hemerythrin-like"/>
</dbReference>
<evidence type="ECO:0000313" key="7">
    <source>
        <dbReference type="Proteomes" id="UP000500961"/>
    </source>
</evidence>